<name>Q23RX1_TETTS</name>
<organism evidence="1 2">
    <name type="scientific">Tetrahymena thermophila (strain SB210)</name>
    <dbReference type="NCBI Taxonomy" id="312017"/>
    <lineage>
        <taxon>Eukaryota</taxon>
        <taxon>Sar</taxon>
        <taxon>Alveolata</taxon>
        <taxon>Ciliophora</taxon>
        <taxon>Intramacronucleata</taxon>
        <taxon>Oligohymenophorea</taxon>
        <taxon>Hymenostomatida</taxon>
        <taxon>Tetrahymenina</taxon>
        <taxon>Tetrahymenidae</taxon>
        <taxon>Tetrahymena</taxon>
    </lineage>
</organism>
<dbReference type="RefSeq" id="XP_001019513.2">
    <property type="nucleotide sequence ID" value="XM_001019513.2"/>
</dbReference>
<dbReference type="InParanoid" id="Q23RX1"/>
<dbReference type="GeneID" id="7846234"/>
<protein>
    <submittedName>
        <fullName evidence="1">Uncharacterized protein</fullName>
    </submittedName>
</protein>
<dbReference type="Proteomes" id="UP000009168">
    <property type="component" value="Unassembled WGS sequence"/>
</dbReference>
<dbReference type="KEGG" id="tet:TTHERM_00627280"/>
<dbReference type="EMBL" id="GG662641">
    <property type="protein sequence ID" value="EAR99268.2"/>
    <property type="molecule type" value="Genomic_DNA"/>
</dbReference>
<accession>Q23RX1</accession>
<dbReference type="AlphaFoldDB" id="Q23RX1"/>
<reference evidence="2" key="1">
    <citation type="journal article" date="2006" name="PLoS Biol.">
        <title>Macronuclear genome sequence of the ciliate Tetrahymena thermophila, a model eukaryote.</title>
        <authorList>
            <person name="Eisen J.A."/>
            <person name="Coyne R.S."/>
            <person name="Wu M."/>
            <person name="Wu D."/>
            <person name="Thiagarajan M."/>
            <person name="Wortman J.R."/>
            <person name="Badger J.H."/>
            <person name="Ren Q."/>
            <person name="Amedeo P."/>
            <person name="Jones K.M."/>
            <person name="Tallon L.J."/>
            <person name="Delcher A.L."/>
            <person name="Salzberg S.L."/>
            <person name="Silva J.C."/>
            <person name="Haas B.J."/>
            <person name="Majoros W.H."/>
            <person name="Farzad M."/>
            <person name="Carlton J.M."/>
            <person name="Smith R.K. Jr."/>
            <person name="Garg J."/>
            <person name="Pearlman R.E."/>
            <person name="Karrer K.M."/>
            <person name="Sun L."/>
            <person name="Manning G."/>
            <person name="Elde N.C."/>
            <person name="Turkewitz A.P."/>
            <person name="Asai D.J."/>
            <person name="Wilkes D.E."/>
            <person name="Wang Y."/>
            <person name="Cai H."/>
            <person name="Collins K."/>
            <person name="Stewart B.A."/>
            <person name="Lee S.R."/>
            <person name="Wilamowska K."/>
            <person name="Weinberg Z."/>
            <person name="Ruzzo W.L."/>
            <person name="Wloga D."/>
            <person name="Gaertig J."/>
            <person name="Frankel J."/>
            <person name="Tsao C.-C."/>
            <person name="Gorovsky M.A."/>
            <person name="Keeling P.J."/>
            <person name="Waller R.F."/>
            <person name="Patron N.J."/>
            <person name="Cherry J.M."/>
            <person name="Stover N.A."/>
            <person name="Krieger C.J."/>
            <person name="del Toro C."/>
            <person name="Ryder H.F."/>
            <person name="Williamson S.C."/>
            <person name="Barbeau R.A."/>
            <person name="Hamilton E.P."/>
            <person name="Orias E."/>
        </authorList>
    </citation>
    <scope>NUCLEOTIDE SEQUENCE [LARGE SCALE GENOMIC DNA]</scope>
    <source>
        <strain evidence="2">SB210</strain>
    </source>
</reference>
<keyword evidence="2" id="KW-1185">Reference proteome</keyword>
<evidence type="ECO:0000313" key="2">
    <source>
        <dbReference type="Proteomes" id="UP000009168"/>
    </source>
</evidence>
<dbReference type="HOGENOM" id="CLU_1931804_0_0_1"/>
<sequence>MNEGYKNKKHKQEIIISRFMPNTIANLRHLSTVIYKNYCQFLKLPYSHKDYRNREISTKRSIGNPKNLNIE</sequence>
<gene>
    <name evidence="1" type="ORF">TTHERM_00627280</name>
</gene>
<proteinExistence type="predicted"/>
<evidence type="ECO:0000313" key="1">
    <source>
        <dbReference type="EMBL" id="EAR99268.2"/>
    </source>
</evidence>